<dbReference type="RefSeq" id="WP_017594338.1">
    <property type="nucleotide sequence ID" value="NZ_BAAAJD010000181.1"/>
</dbReference>
<organism evidence="1 2">
    <name type="scientific">Nocardiopsis composta</name>
    <dbReference type="NCBI Taxonomy" id="157465"/>
    <lineage>
        <taxon>Bacteria</taxon>
        <taxon>Bacillati</taxon>
        <taxon>Actinomycetota</taxon>
        <taxon>Actinomycetes</taxon>
        <taxon>Streptosporangiales</taxon>
        <taxon>Nocardiopsidaceae</taxon>
        <taxon>Nocardiopsis</taxon>
    </lineage>
</organism>
<dbReference type="Proteomes" id="UP000572635">
    <property type="component" value="Unassembled WGS sequence"/>
</dbReference>
<reference evidence="1 2" key="1">
    <citation type="submission" date="2020-08" db="EMBL/GenBank/DDBJ databases">
        <title>Sequencing the genomes of 1000 actinobacteria strains.</title>
        <authorList>
            <person name="Klenk H.-P."/>
        </authorList>
    </citation>
    <scope>NUCLEOTIDE SEQUENCE [LARGE SCALE GENOMIC DNA]</scope>
    <source>
        <strain evidence="1 2">DSM 44551</strain>
    </source>
</reference>
<dbReference type="EMBL" id="JACHDB010000002">
    <property type="protein sequence ID" value="MBB5435402.1"/>
    <property type="molecule type" value="Genomic_DNA"/>
</dbReference>
<gene>
    <name evidence="1" type="ORF">HDA36_005550</name>
</gene>
<accession>A0A7W8VGE7</accession>
<keyword evidence="2" id="KW-1185">Reference proteome</keyword>
<sequence length="63" mass="6925">MSEFLTTLHLRIYDATRALRRAHARGDAEVCLAQAGEIEDLVEIAARHGVDIDSGYRSLVEAA</sequence>
<comment type="caution">
    <text evidence="1">The sequence shown here is derived from an EMBL/GenBank/DDBJ whole genome shotgun (WGS) entry which is preliminary data.</text>
</comment>
<evidence type="ECO:0000313" key="1">
    <source>
        <dbReference type="EMBL" id="MBB5435402.1"/>
    </source>
</evidence>
<proteinExistence type="predicted"/>
<evidence type="ECO:0000313" key="2">
    <source>
        <dbReference type="Proteomes" id="UP000572635"/>
    </source>
</evidence>
<name>A0A7W8VGE7_9ACTN</name>
<dbReference type="AlphaFoldDB" id="A0A7W8VGE7"/>
<protein>
    <submittedName>
        <fullName evidence="1">Uncharacterized protein</fullName>
    </submittedName>
</protein>